<dbReference type="GO" id="GO:1990904">
    <property type="term" value="C:ribonucleoprotein complex"/>
    <property type="evidence" value="ECO:0007669"/>
    <property type="project" value="UniProtKB-UniRule"/>
</dbReference>
<feature type="compositionally biased region" description="Basic residues" evidence="8">
    <location>
        <begin position="251"/>
        <end position="261"/>
    </location>
</feature>
<dbReference type="GO" id="GO:0005634">
    <property type="term" value="C:nucleus"/>
    <property type="evidence" value="ECO:0007669"/>
    <property type="project" value="UniProtKB-SubCell"/>
</dbReference>
<feature type="compositionally biased region" description="Polar residues" evidence="8">
    <location>
        <begin position="345"/>
        <end position="358"/>
    </location>
</feature>
<dbReference type="InterPro" id="IPR012677">
    <property type="entry name" value="Nucleotide-bd_a/b_plait_sf"/>
</dbReference>
<evidence type="ECO:0000259" key="9">
    <source>
        <dbReference type="PROSITE" id="PS50102"/>
    </source>
</evidence>
<dbReference type="SMART" id="SM00715">
    <property type="entry name" value="LA"/>
    <property type="match status" value="1"/>
</dbReference>
<dbReference type="Pfam" id="PF05383">
    <property type="entry name" value="La"/>
    <property type="match status" value="1"/>
</dbReference>
<dbReference type="GO" id="GO:0003723">
    <property type="term" value="F:RNA binding"/>
    <property type="evidence" value="ECO:0007669"/>
    <property type="project" value="UniProtKB-UniRule"/>
</dbReference>
<proteinExistence type="inferred from homology"/>
<evidence type="ECO:0000256" key="8">
    <source>
        <dbReference type="SAM" id="MobiDB-lite"/>
    </source>
</evidence>
<keyword evidence="6" id="KW-0539">Nucleus</keyword>
<keyword evidence="4" id="KW-0805">Transcription regulation</keyword>
<reference evidence="12 13" key="1">
    <citation type="submission" date="2021-06" db="EMBL/GenBank/DDBJ databases">
        <title>Caerostris darwini draft genome.</title>
        <authorList>
            <person name="Kono N."/>
            <person name="Arakawa K."/>
        </authorList>
    </citation>
    <scope>NUCLEOTIDE SEQUENCE [LARGE SCALE GENOMIC DNA]</scope>
</reference>
<dbReference type="SMART" id="SM00360">
    <property type="entry name" value="RRM"/>
    <property type="match status" value="1"/>
</dbReference>
<dbReference type="InterPro" id="IPR014886">
    <property type="entry name" value="La_xRRM"/>
</dbReference>
<evidence type="ECO:0000259" key="10">
    <source>
        <dbReference type="PROSITE" id="PS50961"/>
    </source>
</evidence>
<dbReference type="PANTHER" id="PTHR22792:SF62">
    <property type="entry name" value="LA-RELATED PROTEIN 7"/>
    <property type="match status" value="1"/>
</dbReference>
<dbReference type="Gene3D" id="1.10.10.10">
    <property type="entry name" value="Winged helix-like DNA-binding domain superfamily/Winged helix DNA-binding domain"/>
    <property type="match status" value="1"/>
</dbReference>
<dbReference type="PROSITE" id="PS50961">
    <property type="entry name" value="HTH_LA"/>
    <property type="match status" value="1"/>
</dbReference>
<dbReference type="GO" id="GO:0006396">
    <property type="term" value="P:RNA processing"/>
    <property type="evidence" value="ECO:0007669"/>
    <property type="project" value="InterPro"/>
</dbReference>
<keyword evidence="13" id="KW-1185">Reference proteome</keyword>
<comment type="subcellular location">
    <subcellularLocation>
        <location evidence="1">Nucleus</location>
    </subcellularLocation>
</comment>
<evidence type="ECO:0000256" key="1">
    <source>
        <dbReference type="ARBA" id="ARBA00004123"/>
    </source>
</evidence>
<feature type="compositionally biased region" description="Basic residues" evidence="8">
    <location>
        <begin position="301"/>
        <end position="313"/>
    </location>
</feature>
<feature type="domain" description="XRRM" evidence="11">
    <location>
        <begin position="431"/>
        <end position="542"/>
    </location>
</feature>
<organism evidence="12 13">
    <name type="scientific">Caerostris darwini</name>
    <dbReference type="NCBI Taxonomy" id="1538125"/>
    <lineage>
        <taxon>Eukaryota</taxon>
        <taxon>Metazoa</taxon>
        <taxon>Ecdysozoa</taxon>
        <taxon>Arthropoda</taxon>
        <taxon>Chelicerata</taxon>
        <taxon>Arachnida</taxon>
        <taxon>Araneae</taxon>
        <taxon>Araneomorphae</taxon>
        <taxon>Entelegynae</taxon>
        <taxon>Araneoidea</taxon>
        <taxon>Araneidae</taxon>
        <taxon>Caerostris</taxon>
    </lineage>
</organism>
<keyword evidence="5" id="KW-0804">Transcription</keyword>
<name>A0AAV4REH5_9ARAC</name>
<sequence>MEIDDAGTKITKQLSGKKKKKLYTKIREQMEFYFSDSNLAKDKFLFNLIEKDPEGYVDIEIFKSFNKIKDMTEETDIIVQALSRSTVLQMNAEKTKIKRFTPIGTKDFDACTLFVDNLPPHANHDWIKTKFQCFGEVDYINIPRFKSNKIKGFAFIEFRDPESVKKACEHHKIFVEENAEMDTENESEKNKTEKVENSNERKSRKRKNSDMGSTKGKHKDGEVLLNTDETPKHVKIETKEESEDNSDSISRKKSSKSRKRKLENNSDEKPPKRLRESEMNDSENHLLLSDSNDKNISQTKIHSHEKLSKKRKKSEVENSKNQSQKSECEDKSVLLVGQELRSAIDSQSDMEFTNNEGTSKNRRKKKQKKNLPKEPLRVMSKYEWKAYRNKYLNLQRSTMSYIKKQILMKQQEWEEPESTNGKPEISKKGLQFQSGVIIKITLKNPMTEPAGIKEKIKTFTKAAFIDVESLHSAVYLRYHLPESAHKTIDEKILDCFGSVSLLEGKEEELYWKKIEEDRNAKFSTPLTRKKRGRDKIIAKASKLAEQKNKHVYYDE</sequence>
<feature type="compositionally biased region" description="Basic residues" evidence="8">
    <location>
        <begin position="360"/>
        <end position="370"/>
    </location>
</feature>
<dbReference type="CDD" id="cd07323">
    <property type="entry name" value="LAM"/>
    <property type="match status" value="1"/>
</dbReference>
<comment type="similarity">
    <text evidence="2">Belongs to the LARP7 family.</text>
</comment>
<dbReference type="PROSITE" id="PS51939">
    <property type="entry name" value="XRRM"/>
    <property type="match status" value="1"/>
</dbReference>
<feature type="compositionally biased region" description="Basic and acidic residues" evidence="8">
    <location>
        <begin position="262"/>
        <end position="284"/>
    </location>
</feature>
<comment type="caution">
    <text evidence="12">The sequence shown here is derived from an EMBL/GenBank/DDBJ whole genome shotgun (WGS) entry which is preliminary data.</text>
</comment>
<evidence type="ECO:0000256" key="4">
    <source>
        <dbReference type="ARBA" id="ARBA00023015"/>
    </source>
</evidence>
<dbReference type="FunFam" id="1.10.10.10:FF:000158">
    <property type="entry name" value="La ribonucleoprotein domain family member 7"/>
    <property type="match status" value="1"/>
</dbReference>
<dbReference type="InterPro" id="IPR000504">
    <property type="entry name" value="RRM_dom"/>
</dbReference>
<feature type="compositionally biased region" description="Basic and acidic residues" evidence="8">
    <location>
        <begin position="229"/>
        <end position="239"/>
    </location>
</feature>
<dbReference type="PROSITE" id="PS50102">
    <property type="entry name" value="RRM"/>
    <property type="match status" value="1"/>
</dbReference>
<dbReference type="Pfam" id="PF08777">
    <property type="entry name" value="RRM_3"/>
    <property type="match status" value="1"/>
</dbReference>
<feature type="region of interest" description="Disordered" evidence="8">
    <location>
        <begin position="345"/>
        <end position="374"/>
    </location>
</feature>
<feature type="domain" description="HTH La-type RNA-binding" evidence="10">
    <location>
        <begin position="16"/>
        <end position="107"/>
    </location>
</feature>
<evidence type="ECO:0000256" key="6">
    <source>
        <dbReference type="ARBA" id="ARBA00023242"/>
    </source>
</evidence>
<dbReference type="InterPro" id="IPR045180">
    <property type="entry name" value="La_dom_prot"/>
</dbReference>
<feature type="region of interest" description="Disordered" evidence="8">
    <location>
        <begin position="178"/>
        <end position="332"/>
    </location>
</feature>
<dbReference type="InterPro" id="IPR036390">
    <property type="entry name" value="WH_DNA-bd_sf"/>
</dbReference>
<evidence type="ECO:0000259" key="11">
    <source>
        <dbReference type="PROSITE" id="PS51939"/>
    </source>
</evidence>
<dbReference type="PANTHER" id="PTHR22792">
    <property type="entry name" value="LUPUS LA PROTEIN-RELATED"/>
    <property type="match status" value="1"/>
</dbReference>
<accession>A0AAV4REH5</accession>
<dbReference type="SUPFAM" id="SSF46785">
    <property type="entry name" value="Winged helix' DNA-binding domain"/>
    <property type="match status" value="1"/>
</dbReference>
<dbReference type="AlphaFoldDB" id="A0AAV4REH5"/>
<dbReference type="InterPro" id="IPR035979">
    <property type="entry name" value="RBD_domain_sf"/>
</dbReference>
<dbReference type="EMBL" id="BPLQ01005924">
    <property type="protein sequence ID" value="GIY18507.1"/>
    <property type="molecule type" value="Genomic_DNA"/>
</dbReference>
<dbReference type="InterPro" id="IPR006630">
    <property type="entry name" value="La_HTH"/>
</dbReference>
<dbReference type="SUPFAM" id="SSF54928">
    <property type="entry name" value="RNA-binding domain, RBD"/>
    <property type="match status" value="1"/>
</dbReference>
<evidence type="ECO:0000256" key="5">
    <source>
        <dbReference type="ARBA" id="ARBA00023163"/>
    </source>
</evidence>
<evidence type="ECO:0000256" key="7">
    <source>
        <dbReference type="PROSITE-ProRule" id="PRU00332"/>
    </source>
</evidence>
<dbReference type="Pfam" id="PF00076">
    <property type="entry name" value="RRM_1"/>
    <property type="match status" value="1"/>
</dbReference>
<gene>
    <name evidence="12" type="primary">larp7</name>
    <name evidence="12" type="ORF">CDAR_527571</name>
</gene>
<keyword evidence="3 7" id="KW-0694">RNA-binding</keyword>
<dbReference type="InterPro" id="IPR002344">
    <property type="entry name" value="Lupus_La"/>
</dbReference>
<feature type="domain" description="RRM" evidence="9">
    <location>
        <begin position="111"/>
        <end position="200"/>
    </location>
</feature>
<protein>
    <submittedName>
        <fullName evidence="12">La-related protein 7</fullName>
    </submittedName>
</protein>
<feature type="compositionally biased region" description="Basic and acidic residues" evidence="8">
    <location>
        <begin position="186"/>
        <end position="201"/>
    </location>
</feature>
<evidence type="ECO:0000313" key="12">
    <source>
        <dbReference type="EMBL" id="GIY18507.1"/>
    </source>
</evidence>
<dbReference type="InterPro" id="IPR036388">
    <property type="entry name" value="WH-like_DNA-bd_sf"/>
</dbReference>
<evidence type="ECO:0000313" key="13">
    <source>
        <dbReference type="Proteomes" id="UP001054837"/>
    </source>
</evidence>
<evidence type="ECO:0000256" key="2">
    <source>
        <dbReference type="ARBA" id="ARBA00008680"/>
    </source>
</evidence>
<dbReference type="PRINTS" id="PR00302">
    <property type="entry name" value="LUPUSLA"/>
</dbReference>
<evidence type="ECO:0000256" key="3">
    <source>
        <dbReference type="ARBA" id="ARBA00022884"/>
    </source>
</evidence>
<dbReference type="Proteomes" id="UP001054837">
    <property type="component" value="Unassembled WGS sequence"/>
</dbReference>
<dbReference type="Gene3D" id="3.30.70.330">
    <property type="match status" value="2"/>
</dbReference>